<evidence type="ECO:0000256" key="2">
    <source>
        <dbReference type="ARBA" id="ARBA00004496"/>
    </source>
</evidence>
<accession>A0ABM4BBW5</accession>
<evidence type="ECO:0000256" key="10">
    <source>
        <dbReference type="ARBA" id="ARBA00023242"/>
    </source>
</evidence>
<reference evidence="15" key="2">
    <citation type="submission" date="2025-08" db="UniProtKB">
        <authorList>
            <consortium name="RefSeq"/>
        </authorList>
    </citation>
    <scope>IDENTIFICATION</scope>
</reference>
<dbReference type="SMART" id="SM00033">
    <property type="entry name" value="CH"/>
    <property type="match status" value="2"/>
</dbReference>
<dbReference type="RefSeq" id="XP_065646425.1">
    <property type="nucleotide sequence ID" value="XM_065790353.1"/>
</dbReference>
<dbReference type="Proteomes" id="UP001652625">
    <property type="component" value="Chromosome 02"/>
</dbReference>
<sequence>MISLSSSRVFQDEIKEKWESPARLLVKRFAKCPRLSFNKVKVGRSGTLDLLIENPNDFLVSLTTDQFSVETSLEIVISHDVFLNNDKTVTIVIPEKSFKVLKFKWSPKKAEKVRHTLFFRWDEGPKLQVILLGTAEDTGSTRTNNSKISKVLCNTRNSLEEKKSSFTPPKVEKLLTNMQLETSARRTTFTVDSTSPIKKVVKRINAGSLSPLSFDKYDSVQKENKDPLKIGKVKKLPLNNLSHRKIEDKKREDFIDWKQESKSNKPSSAKINLFLEKSNCIENISSNPKHSNYLKRQSVSRTLPVKSVQGLSVRKLKLTASSKADLPRHPLPYAAKNMCYDERWIDKQERGFTNWLNFILTPDCNDNEEDENERRGTYTIDSSKRQPIAPSREDVSFQVYSLRHKMVCLRRAGCLLYQNEEFSLIIQKIEREIECNMLAIRADKRIEADLGIKTKIRDMILSYNSLWLRIGLEVIYGEIILLQSNNDVFNLSKFVMNRVLANPLISKQYSHTTVPNFYRPGYEEAIRKFILKKFLLLVIFLDRAKQNRLIEHDPCLFLKNSEFKTSRDLLLAFSREYLKGEGDITKHLSYMGIVVQHQQSVIDEYDFGLKNIAVDLRDGVRLVRVLELLTKDWSHSSKLRLPAVSRLQKIHNNSIALGILKNHGLNLSIEPKNVVDGHREKTLMLLWQIIFHFEVNMLLDIEKLKEEIEYQKKNLQVNKELASLTQSLPESHSELISTYEKSEKMTLLLNWCQIICSHYEVKVENFTVSFSDGIALCCLVNYYHPDILPTSLINHETTLTRNIALCEEEVAGDFFYENWTKCFSPNTGINRNLEMLLMNEKHNYRVLNQAVQDLGGIPSMLRSSDMSNTIPDEKVVVTYVSYLCARLLNIREETQAARKIQLSWRRYSLRKQRNLHKVYENAALKIQNWYRKHYNKRRGAQHTYAAKVIQKTWRSYKESCLCNLKYQAERENNAAVVIQSNVRCYLTRLDYLFLRGCIILCQSVARRWFVKQDLIKKRIAASIIQSCFRGYLRTCYLRYQFLQQRASSIVIQRAFRIHISRKLSKYFELCNRAASIIQSHYKGFVCKKQYKCLKSSTIIVQQLARGLIQRKKFLRQKQAVRIIESFYISCIKRRFARREYFTIRKSILIIQQHWRQTLHSRVLRYKYLQMKSASILIQSWIKMTLARRKFLNIKQSVVIIENAWLSFQQGRYERRKFLSLKHSVYIIECKYKAILLMRHEKAKLKNIIHSVVLIQSCFRCWSIQKSFINRKNACILLQEVWRAYCAKKLAHREYCRKKHSVILLQKQVRMFLAMKEFSLKKKAVLTIQSLFRMFLCRKKYLLCLSAVVCIQRNTRHYLVYLRYKRRKAAIKIQATLKMFICLKKFTKKKHAIQVMQRFIRVFMCRRAYQHKIASIIKIQSFIRMCISKMLFKKQKNAIIKIQALARRYICQQLFFEHRNAAITIQSFFRMLLIKKIFLLKIKSAIQIQSCYRLYNARKNYNILKNSVLKIQSFFRMFICKTRFNVQKKHCIVLQSYFRMFLQRKRYLLLQCTVVEVQSKCRMKRQRDSYLKLRQSSIMIQSFFRGYRERHYYALSKKNIIKTQSYIKMFVARQKYIRQRVAIILIQSGYRMSVVRKDFIRKKLSSVKIQTVYRKHIIYKKQKKAAILIQKIFRGTMHRKKFLQQKQAAVVLQTCFRGLVQKKKFLQQKQAAVVLQAYFRGLIQKKKFLQQKQAAVVIQKIFRGTMHRKKFLQQKQSAVVLQTCFRGLVQKKKFLQQKQAAVVLQAYFRGLIQKKKFLQQKQAAVVIQKIFRGTMHRKKFLQQKQSAVVLQTCFKGLIQKKKFLQQKQAAVVLQTCFRGLIQKKKFLRQKQAAVVLQTCFRGLIQKKKFLQQKQAAVVLQAYFRGLIQKKKFLRQKQAAVVLQAYFRGLIQKKKFLRQKQAAVVLQTCFRGLIQKKKFLRQKQATVVLQAYFRGLIQKNKFLQQKQAAVVLQAYFRGLIQKKKFLRQKQAAVVLQTCFRGLIQKKKFLQQKQAAVVLQAYFRGLIQKKKFLQQKQAAVVLQAYFRGLIQKKKFLRQKQAAVVLQAYFRGLIQKKKFLRQKQAAVVLQTCFKGLIQKKKFLRQKQAAVVLQTCFRGLIQKKKFLQQKQAAVVLQAYFRGLIQKKKFLRQKQAAVVLQTCFRGLIQKKKFLRQKQAAVVLQAYFRGLIQKKKFLQQRIAAIQLQSFVRMFLQKKLFNQQVTAINKIKAWLRGYCLRQHFKRLTNACTLLQSTYRMHLKRKHFKLLKKSAIIIQSTFRSHYCYSKYVCFKSAVVKIQTNYRMHCCIVKYKSLRVAVIKIQAFARMLIFRSNYKKLQKAVKKLQSWWRMCCLQIVLKRQTSSAIKIQSIYRMFVIKKTYINKRNAAIKIQAFVRMFTTQSKYKKLQLQLKSAKMIQFYYRSWKVRIVKRELILENCVTIQRWWRKKRENLHQHYAAVIMQSCFRMYLLRQEYLRKLRAVSVIKGWYHMHRQRSIYLKLIESAIKLQSWYRSVLARNRFLKMKHAAITIQLYYRAFAVGYPIYLYYHLCRGAIITIQAVYRGHIARKQFQRKKKSIVILQSFFLMVAQRRKYLNFLSTVKFCQNKIRSVLIRKRYLKIKSSILTIQSFVRQHIAHRKFYAALKIQCAFKSFLAVQHLKKLKHLNKKNKAVIYLQRTYRKNALCRIERKNYLRIRNSTIVLQSHIRKWLAFKHYSKLHKSVCLIQKVWKSYNHTKKFSICCEEVLNIVQICYNYCQVRTNASLKITSFMKMIVMQKKYCKIKNSVLCIQKTWRKFAIKKKTNAVRRIEAWYIRSKTIKKIKEYQKVDNAALVIQKSYRNYCVSKNEKQKYLRLKSSVILLQCVFRKKLASKKLLIMKQAANKIENWYSLCKQKHQKKRQLILLNFIQASLLCLSLLKIQRWMRKKLNNKFEKEHSKKELSALIIQSRWRGYRIRSRINDSRLKEVAVRINIATNNSTEAMKLCNRTKSALDYILHVKNLSTVHEALKNLAVVTALSFRCCDQLMRDKALSVIYRVVNYSNRSLPWISIKEVALDILLNLAKCPTTYKGVYDHPSSTTIILDQMSNYRDKKCLIFSKACNLLTILCHDDDIKLDIKNTKKISQKVLSFYSLLNRKKQLDAHRQVQKEKKKDLFNGNAKWHRRTSAINTEDPFTAIHLLINALEIAVNV</sequence>
<evidence type="ECO:0000313" key="15">
    <source>
        <dbReference type="RefSeq" id="XP_065646425.1"/>
    </source>
</evidence>
<dbReference type="InterPro" id="IPR000048">
    <property type="entry name" value="IQ_motif_EF-hand-BS"/>
</dbReference>
<evidence type="ECO:0000256" key="1">
    <source>
        <dbReference type="ARBA" id="ARBA00004123"/>
    </source>
</evidence>
<protein>
    <submittedName>
        <fullName evidence="15">Abnormal spindle-like microcephaly-associated protein homolog isoform X2</fullName>
    </submittedName>
</protein>
<gene>
    <name evidence="15" type="primary">LOC100214999</name>
</gene>
<dbReference type="SMART" id="SM00015">
    <property type="entry name" value="IQ"/>
    <property type="match status" value="69"/>
</dbReference>
<dbReference type="Pfam" id="PF00612">
    <property type="entry name" value="IQ"/>
    <property type="match status" value="35"/>
</dbReference>
<evidence type="ECO:0000256" key="12">
    <source>
        <dbReference type="SAM" id="MobiDB-lite"/>
    </source>
</evidence>
<evidence type="ECO:0000256" key="6">
    <source>
        <dbReference type="ARBA" id="ARBA00022737"/>
    </source>
</evidence>
<dbReference type="Pfam" id="PF00307">
    <property type="entry name" value="CH"/>
    <property type="match status" value="2"/>
</dbReference>
<dbReference type="SUPFAM" id="SSF47576">
    <property type="entry name" value="Calponin-homology domain, CH-domain"/>
    <property type="match status" value="1"/>
</dbReference>
<dbReference type="PANTHER" id="PTHR22706">
    <property type="entry name" value="ASSEMBLY FACTOR FOR SPINDLE MICROTUBULES"/>
    <property type="match status" value="1"/>
</dbReference>
<reference evidence="14" key="1">
    <citation type="submission" date="2025-05" db="UniProtKB">
        <authorList>
            <consortium name="RefSeq"/>
        </authorList>
    </citation>
    <scope>NUCLEOTIDE SEQUENCE [LARGE SCALE GENOMIC DNA]</scope>
</reference>
<keyword evidence="4" id="KW-0597">Phosphoprotein</keyword>
<proteinExistence type="predicted"/>
<organism evidence="14 15">
    <name type="scientific">Hydra vulgaris</name>
    <name type="common">Hydra</name>
    <name type="synonym">Hydra attenuata</name>
    <dbReference type="NCBI Taxonomy" id="6087"/>
    <lineage>
        <taxon>Eukaryota</taxon>
        <taxon>Metazoa</taxon>
        <taxon>Cnidaria</taxon>
        <taxon>Hydrozoa</taxon>
        <taxon>Hydroidolina</taxon>
        <taxon>Anthoathecata</taxon>
        <taxon>Aplanulata</taxon>
        <taxon>Hydridae</taxon>
        <taxon>Hydra</taxon>
    </lineage>
</organism>
<evidence type="ECO:0000256" key="4">
    <source>
        <dbReference type="ARBA" id="ARBA00022553"/>
    </source>
</evidence>
<keyword evidence="3" id="KW-0963">Cytoplasm</keyword>
<feature type="domain" description="Calponin-homology (CH)" evidence="13">
    <location>
        <begin position="744"/>
        <end position="883"/>
    </location>
</feature>
<evidence type="ECO:0000259" key="13">
    <source>
        <dbReference type="SMART" id="SM00033"/>
    </source>
</evidence>
<keyword evidence="14" id="KW-1185">Reference proteome</keyword>
<dbReference type="InterPro" id="IPR001715">
    <property type="entry name" value="CH_dom"/>
</dbReference>
<keyword evidence="5" id="KW-0132">Cell division</keyword>
<keyword evidence="7" id="KW-0498">Mitosis</keyword>
<keyword evidence="8" id="KW-0112">Calmodulin-binding</keyword>
<dbReference type="PANTHER" id="PTHR22706:SF1">
    <property type="entry name" value="ASSEMBLY FACTOR FOR SPINDLE MICROTUBULES"/>
    <property type="match status" value="1"/>
</dbReference>
<feature type="region of interest" description="Disordered" evidence="12">
    <location>
        <begin position="367"/>
        <end position="389"/>
    </location>
</feature>
<dbReference type="Gene3D" id="1.10.418.10">
    <property type="entry name" value="Calponin-like domain"/>
    <property type="match status" value="2"/>
</dbReference>
<evidence type="ECO:0000256" key="7">
    <source>
        <dbReference type="ARBA" id="ARBA00022776"/>
    </source>
</evidence>
<dbReference type="Pfam" id="PF15780">
    <property type="entry name" value="ASH"/>
    <property type="match status" value="1"/>
</dbReference>
<dbReference type="InterPro" id="IPR036872">
    <property type="entry name" value="CH_dom_sf"/>
</dbReference>
<keyword evidence="10" id="KW-0539">Nucleus</keyword>
<dbReference type="CDD" id="cd23767">
    <property type="entry name" value="IQCD"/>
    <property type="match status" value="1"/>
</dbReference>
<dbReference type="InterPro" id="IPR051185">
    <property type="entry name" value="ASPM"/>
</dbReference>
<keyword evidence="9" id="KW-0175">Coiled coil</keyword>
<keyword evidence="11" id="KW-0131">Cell cycle</keyword>
<dbReference type="GeneID" id="100214999"/>
<dbReference type="Gene3D" id="1.20.5.190">
    <property type="match status" value="33"/>
</dbReference>
<evidence type="ECO:0000256" key="5">
    <source>
        <dbReference type="ARBA" id="ARBA00022618"/>
    </source>
</evidence>
<comment type="subcellular location">
    <subcellularLocation>
        <location evidence="2">Cytoplasm</location>
    </subcellularLocation>
    <subcellularLocation>
        <location evidence="1">Nucleus</location>
    </subcellularLocation>
</comment>
<evidence type="ECO:0000256" key="11">
    <source>
        <dbReference type="ARBA" id="ARBA00023306"/>
    </source>
</evidence>
<dbReference type="CDD" id="cd21224">
    <property type="entry name" value="CH_ASPM_rpt2"/>
    <property type="match status" value="1"/>
</dbReference>
<evidence type="ECO:0000256" key="3">
    <source>
        <dbReference type="ARBA" id="ARBA00022490"/>
    </source>
</evidence>
<evidence type="ECO:0000256" key="8">
    <source>
        <dbReference type="ARBA" id="ARBA00022860"/>
    </source>
</evidence>
<feature type="domain" description="Calponin-homology (CH)" evidence="13">
    <location>
        <begin position="566"/>
        <end position="692"/>
    </location>
</feature>
<keyword evidence="6" id="KW-0677">Repeat</keyword>
<evidence type="ECO:0000313" key="14">
    <source>
        <dbReference type="Proteomes" id="UP001652625"/>
    </source>
</evidence>
<evidence type="ECO:0000256" key="9">
    <source>
        <dbReference type="ARBA" id="ARBA00023054"/>
    </source>
</evidence>
<name>A0ABM4BBW5_HYDVU</name>
<dbReference type="SUPFAM" id="SSF52540">
    <property type="entry name" value="P-loop containing nucleoside triphosphate hydrolases"/>
    <property type="match status" value="13"/>
</dbReference>
<dbReference type="InterPro" id="IPR027417">
    <property type="entry name" value="P-loop_NTPase"/>
</dbReference>
<dbReference type="InterPro" id="IPR031549">
    <property type="entry name" value="ASH"/>
</dbReference>
<dbReference type="CDD" id="cd21223">
    <property type="entry name" value="CH_ASPM_rpt1"/>
    <property type="match status" value="1"/>
</dbReference>